<dbReference type="InterPro" id="IPR041049">
    <property type="entry name" value="DUF5615"/>
</dbReference>
<evidence type="ECO:0000313" key="3">
    <source>
        <dbReference type="Proteomes" id="UP000323917"/>
    </source>
</evidence>
<dbReference type="KEGG" id="bgok:Pr1d_48270"/>
<evidence type="ECO:0000313" key="2">
    <source>
        <dbReference type="EMBL" id="QEG37481.1"/>
    </source>
</evidence>
<dbReference type="AlphaFoldDB" id="A0A5B9QTP0"/>
<keyword evidence="3" id="KW-1185">Reference proteome</keyword>
<gene>
    <name evidence="2" type="ORF">Pr1d_48270</name>
</gene>
<protein>
    <recommendedName>
        <fullName evidence="1">DUF5615 domain-containing protein</fullName>
    </recommendedName>
</protein>
<sequence length="106" mass="11718">MKLLLDENLPHSLRHEISGHECFTVAYMDWAGIENGELLSLAASSGFGAFLTKDANLRYEQNLIEIPIAVVILRAATNDIDDIRPLLPQLLKALSHLQPKQVTVVA</sequence>
<proteinExistence type="predicted"/>
<organism evidence="2 3">
    <name type="scientific">Bythopirellula goksoeyrii</name>
    <dbReference type="NCBI Taxonomy" id="1400387"/>
    <lineage>
        <taxon>Bacteria</taxon>
        <taxon>Pseudomonadati</taxon>
        <taxon>Planctomycetota</taxon>
        <taxon>Planctomycetia</taxon>
        <taxon>Pirellulales</taxon>
        <taxon>Lacipirellulaceae</taxon>
        <taxon>Bythopirellula</taxon>
    </lineage>
</organism>
<evidence type="ECO:0000259" key="1">
    <source>
        <dbReference type="Pfam" id="PF18480"/>
    </source>
</evidence>
<reference evidence="2 3" key="1">
    <citation type="submission" date="2019-08" db="EMBL/GenBank/DDBJ databases">
        <title>Deep-cultivation of Planctomycetes and their phenomic and genomic characterization uncovers novel biology.</title>
        <authorList>
            <person name="Wiegand S."/>
            <person name="Jogler M."/>
            <person name="Boedeker C."/>
            <person name="Pinto D."/>
            <person name="Vollmers J."/>
            <person name="Rivas-Marin E."/>
            <person name="Kohn T."/>
            <person name="Peeters S.H."/>
            <person name="Heuer A."/>
            <person name="Rast P."/>
            <person name="Oberbeckmann S."/>
            <person name="Bunk B."/>
            <person name="Jeske O."/>
            <person name="Meyerdierks A."/>
            <person name="Storesund J.E."/>
            <person name="Kallscheuer N."/>
            <person name="Luecker S."/>
            <person name="Lage O.M."/>
            <person name="Pohl T."/>
            <person name="Merkel B.J."/>
            <person name="Hornburger P."/>
            <person name="Mueller R.-W."/>
            <person name="Bruemmer F."/>
            <person name="Labrenz M."/>
            <person name="Spormann A.M."/>
            <person name="Op den Camp H."/>
            <person name="Overmann J."/>
            <person name="Amann R."/>
            <person name="Jetten M.S.M."/>
            <person name="Mascher T."/>
            <person name="Medema M.H."/>
            <person name="Devos D.P."/>
            <person name="Kaster A.-K."/>
            <person name="Ovreas L."/>
            <person name="Rohde M."/>
            <person name="Galperin M.Y."/>
            <person name="Jogler C."/>
        </authorList>
    </citation>
    <scope>NUCLEOTIDE SEQUENCE [LARGE SCALE GENOMIC DNA]</scope>
    <source>
        <strain evidence="2 3">Pr1d</strain>
    </source>
</reference>
<dbReference type="Pfam" id="PF18480">
    <property type="entry name" value="DUF5615"/>
    <property type="match status" value="1"/>
</dbReference>
<accession>A0A5B9QTP0</accession>
<dbReference type="RefSeq" id="WP_148075718.1">
    <property type="nucleotide sequence ID" value="NZ_CP042913.1"/>
</dbReference>
<feature type="domain" description="DUF5615" evidence="1">
    <location>
        <begin position="1"/>
        <end position="105"/>
    </location>
</feature>
<dbReference type="Proteomes" id="UP000323917">
    <property type="component" value="Chromosome"/>
</dbReference>
<dbReference type="OrthoDB" id="8085537at2"/>
<name>A0A5B9QTP0_9BACT</name>
<dbReference type="EMBL" id="CP042913">
    <property type="protein sequence ID" value="QEG37481.1"/>
    <property type="molecule type" value="Genomic_DNA"/>
</dbReference>